<feature type="compositionally biased region" description="Basic and acidic residues" evidence="1">
    <location>
        <begin position="295"/>
        <end position="305"/>
    </location>
</feature>
<sequence length="396" mass="44768">MFRFFKPRKAVLTTARLPMRLETMRQNGQLHNVQRVQFQKRGIRWRPILITGGALYITTQIYDRLVLEPLAKTLDDAGDLDLPDTSDEEEVEEGGIFIPFPLTTKELEPRPYRGSDPEWQEFIKFSKDQELAKRVRDDLANFVRTAAEKHPLLTVRCGKGMKLRRYWLDVDFPTHPPPEFERTGIEITDDFVAISTMPVEPLTVSRIRNILWPSPVMKSSWSFIKVLVAEDIRSIAKVLGLQTGSPTTTIEQVLAKHAELTRLPPPPPKKDSKDGPSPLPPLTQTPGRATIPTRPEIKTTGEEKTAVQQGPLQGHLAKPILAFKTEFQKNFKPAKNYPPRGSILVTGLVEVDSPRAWLVFDVRAAWDPSTKTYDPLSMVLSLRRLQMKKQGPVGGS</sequence>
<dbReference type="Proteomes" id="UP000785200">
    <property type="component" value="Unassembled WGS sequence"/>
</dbReference>
<proteinExistence type="predicted"/>
<protein>
    <submittedName>
        <fullName evidence="2">Uncharacterized protein</fullName>
    </submittedName>
</protein>
<keyword evidence="3" id="KW-1185">Reference proteome</keyword>
<gene>
    <name evidence="2" type="ORF">D0Z07_2130</name>
</gene>
<dbReference type="EMBL" id="VNKQ01000004">
    <property type="protein sequence ID" value="KAG0651316.1"/>
    <property type="molecule type" value="Genomic_DNA"/>
</dbReference>
<evidence type="ECO:0000313" key="3">
    <source>
        <dbReference type="Proteomes" id="UP000785200"/>
    </source>
</evidence>
<organism evidence="2 3">
    <name type="scientific">Hyphodiscus hymeniophilus</name>
    <dbReference type="NCBI Taxonomy" id="353542"/>
    <lineage>
        <taxon>Eukaryota</taxon>
        <taxon>Fungi</taxon>
        <taxon>Dikarya</taxon>
        <taxon>Ascomycota</taxon>
        <taxon>Pezizomycotina</taxon>
        <taxon>Leotiomycetes</taxon>
        <taxon>Helotiales</taxon>
        <taxon>Hyphodiscaceae</taxon>
        <taxon>Hyphodiscus</taxon>
    </lineage>
</organism>
<comment type="caution">
    <text evidence="2">The sequence shown here is derived from an EMBL/GenBank/DDBJ whole genome shotgun (WGS) entry which is preliminary data.</text>
</comment>
<accession>A0A9P7AZM4</accession>
<feature type="region of interest" description="Disordered" evidence="1">
    <location>
        <begin position="259"/>
        <end position="310"/>
    </location>
</feature>
<name>A0A9P7AZM4_9HELO</name>
<dbReference type="OrthoDB" id="5316527at2759"/>
<reference evidence="2" key="1">
    <citation type="submission" date="2019-07" db="EMBL/GenBank/DDBJ databases">
        <title>Hyphodiscus hymeniophilus genome sequencing and assembly.</title>
        <authorList>
            <person name="Kramer G."/>
            <person name="Nodwell J."/>
        </authorList>
    </citation>
    <scope>NUCLEOTIDE SEQUENCE</scope>
    <source>
        <strain evidence="2">ATCC 34498</strain>
    </source>
</reference>
<evidence type="ECO:0000256" key="1">
    <source>
        <dbReference type="SAM" id="MobiDB-lite"/>
    </source>
</evidence>
<dbReference type="AlphaFoldDB" id="A0A9P7AZM4"/>
<evidence type="ECO:0000313" key="2">
    <source>
        <dbReference type="EMBL" id="KAG0651316.1"/>
    </source>
</evidence>